<evidence type="ECO:0000256" key="2">
    <source>
        <dbReference type="ARBA" id="ARBA00022801"/>
    </source>
</evidence>
<evidence type="ECO:0000259" key="4">
    <source>
        <dbReference type="Pfam" id="PF00135"/>
    </source>
</evidence>
<keyword evidence="6" id="KW-1185">Reference proteome</keyword>
<dbReference type="SUPFAM" id="SSF53474">
    <property type="entry name" value="alpha/beta-Hydrolases"/>
    <property type="match status" value="1"/>
</dbReference>
<proteinExistence type="inferred from homology"/>
<protein>
    <recommendedName>
        <fullName evidence="3">Carboxylic ester hydrolase</fullName>
        <ecNumber evidence="3">3.1.1.-</ecNumber>
    </recommendedName>
</protein>
<feature type="domain" description="Carboxylesterase type B" evidence="4">
    <location>
        <begin position="26"/>
        <end position="493"/>
    </location>
</feature>
<dbReference type="Gene3D" id="3.40.50.1820">
    <property type="entry name" value="alpha/beta hydrolase"/>
    <property type="match status" value="1"/>
</dbReference>
<sequence>MTATTLKEYEHPSANAVGLLDTRFDGRPLVHFRGIKYASIPERFAAPVYEQRVKQTKLDATKFGPRCPQIPVDVRDLMQIPKDLEQWPPEVDDEFECLNLNITVPEKIQGKLPVLIWVYGGAQVVSFSSSAHRLCETGPLAAQAISSGRPIVLVNPNYRLNLFAYGDGKPNSEKNLHIQDLQLAVRWTVDNIAAFGGDPARITIAGESAGSILTHALCLTLPPSISISRAILCSGSIGTSRFQKSGFFEPTLERVLKAVREAAAAQKVESVEDLTLKTAPVSLLVAGMAAGSMMSIPLREPDDLADLPSLLGSLTRLEALMVGDCEFEGVLWMHGVRLLSDEALRECFLGSSELEEGAGASYSSRNQCLASTYLDSPSSKASDTPTLGLGQAQSGALDFMADYLFHVANHDIISSVASSNTKVFSYVFDEANPFPDPKSPAGVPRAHHGVDLLALWDSYASEYPVENDGAFANVSKAYRDKIIAFVNGEEPWDAVQSAKDSKETYAYAFGPRGAHGEITQDEYAQRRRVEKWAVMKDVGDEVVDGVWRRLMSAVEKAIRETMAAMAAAAAAKGKVGVEGATDDVGKVKLDGGDGKGKL</sequence>
<organism evidence="5 6">
    <name type="scientific">Cyphellophora attinorum</name>
    <dbReference type="NCBI Taxonomy" id="1664694"/>
    <lineage>
        <taxon>Eukaryota</taxon>
        <taxon>Fungi</taxon>
        <taxon>Dikarya</taxon>
        <taxon>Ascomycota</taxon>
        <taxon>Pezizomycotina</taxon>
        <taxon>Eurotiomycetes</taxon>
        <taxon>Chaetothyriomycetidae</taxon>
        <taxon>Chaetothyriales</taxon>
        <taxon>Cyphellophoraceae</taxon>
        <taxon>Cyphellophora</taxon>
    </lineage>
</organism>
<name>A0A0N1HA81_9EURO</name>
<dbReference type="Pfam" id="PF00135">
    <property type="entry name" value="COesterase"/>
    <property type="match status" value="1"/>
</dbReference>
<dbReference type="Proteomes" id="UP000038010">
    <property type="component" value="Unassembled WGS sequence"/>
</dbReference>
<evidence type="ECO:0000256" key="1">
    <source>
        <dbReference type="ARBA" id="ARBA00005964"/>
    </source>
</evidence>
<dbReference type="OrthoDB" id="3200163at2759"/>
<dbReference type="EMBL" id="LFJN01000003">
    <property type="protein sequence ID" value="KPI44697.1"/>
    <property type="molecule type" value="Genomic_DNA"/>
</dbReference>
<dbReference type="RefSeq" id="XP_018004660.1">
    <property type="nucleotide sequence ID" value="XM_018149185.1"/>
</dbReference>
<keyword evidence="2 3" id="KW-0378">Hydrolase</keyword>
<evidence type="ECO:0000313" key="5">
    <source>
        <dbReference type="EMBL" id="KPI44697.1"/>
    </source>
</evidence>
<evidence type="ECO:0000313" key="6">
    <source>
        <dbReference type="Proteomes" id="UP000038010"/>
    </source>
</evidence>
<reference evidence="5 6" key="1">
    <citation type="submission" date="2015-06" db="EMBL/GenBank/DDBJ databases">
        <title>Draft genome of the ant-associated black yeast Phialophora attae CBS 131958.</title>
        <authorList>
            <person name="Moreno L.F."/>
            <person name="Stielow B.J."/>
            <person name="de Hoog S."/>
            <person name="Vicente V.A."/>
            <person name="Weiss V.A."/>
            <person name="de Vries M."/>
            <person name="Cruz L.M."/>
            <person name="Souza E.M."/>
        </authorList>
    </citation>
    <scope>NUCLEOTIDE SEQUENCE [LARGE SCALE GENOMIC DNA]</scope>
    <source>
        <strain evidence="5 6">CBS 131958</strain>
    </source>
</reference>
<dbReference type="EC" id="3.1.1.-" evidence="3"/>
<dbReference type="InterPro" id="IPR029058">
    <property type="entry name" value="AB_hydrolase_fold"/>
</dbReference>
<dbReference type="PROSITE" id="PS00122">
    <property type="entry name" value="CARBOXYLESTERASE_B_1"/>
    <property type="match status" value="1"/>
</dbReference>
<dbReference type="VEuPathDB" id="FungiDB:AB675_8715"/>
<dbReference type="GeneID" id="28741065"/>
<dbReference type="InterPro" id="IPR002018">
    <property type="entry name" value="CarbesteraseB"/>
</dbReference>
<evidence type="ECO:0000256" key="3">
    <source>
        <dbReference type="RuleBase" id="RU361235"/>
    </source>
</evidence>
<gene>
    <name evidence="5" type="ORF">AB675_8715</name>
</gene>
<dbReference type="STRING" id="1664694.A0A0N1HA81"/>
<dbReference type="InterPro" id="IPR019826">
    <property type="entry name" value="Carboxylesterase_B_AS"/>
</dbReference>
<dbReference type="GO" id="GO:0016787">
    <property type="term" value="F:hydrolase activity"/>
    <property type="evidence" value="ECO:0007669"/>
    <property type="project" value="UniProtKB-KW"/>
</dbReference>
<dbReference type="ESTHER" id="9euro-a0a0n1ha81">
    <property type="family name" value="Fungal_carboxylesterase_lipase"/>
</dbReference>
<dbReference type="AlphaFoldDB" id="A0A0N1HA81"/>
<comment type="similarity">
    <text evidence="1 3">Belongs to the type-B carboxylesterase/lipase family.</text>
</comment>
<accession>A0A0N1HA81</accession>
<dbReference type="PANTHER" id="PTHR43142:SF5">
    <property type="entry name" value="CARBOXYLIC ESTER HYDROLASE"/>
    <property type="match status" value="1"/>
</dbReference>
<comment type="caution">
    <text evidence="5">The sequence shown here is derived from an EMBL/GenBank/DDBJ whole genome shotgun (WGS) entry which is preliminary data.</text>
</comment>
<dbReference type="PANTHER" id="PTHR43142">
    <property type="entry name" value="CARBOXYLIC ESTER HYDROLASE"/>
    <property type="match status" value="1"/>
</dbReference>